<dbReference type="Proteomes" id="UP000235122">
    <property type="component" value="Unassembled WGS sequence"/>
</dbReference>
<feature type="transmembrane region" description="Helical" evidence="6">
    <location>
        <begin position="274"/>
        <end position="296"/>
    </location>
</feature>
<dbReference type="InterPro" id="IPR013525">
    <property type="entry name" value="ABC2_TM"/>
</dbReference>
<evidence type="ECO:0000259" key="7">
    <source>
        <dbReference type="Pfam" id="PF12698"/>
    </source>
</evidence>
<evidence type="ECO:0000313" key="9">
    <source>
        <dbReference type="Proteomes" id="UP000235122"/>
    </source>
</evidence>
<protein>
    <submittedName>
        <fullName evidence="8">ABC transporter permease</fullName>
    </submittedName>
</protein>
<proteinExistence type="predicted"/>
<dbReference type="STRING" id="33007.HMPREF3198_01616"/>
<accession>A0A2I1IND5</accession>
<keyword evidence="3 6" id="KW-0812">Transmembrane</keyword>
<dbReference type="PANTHER" id="PTHR30294:SF29">
    <property type="entry name" value="MULTIDRUG ABC TRANSPORTER PERMEASE YBHS-RELATED"/>
    <property type="match status" value="1"/>
</dbReference>
<feature type="transmembrane region" description="Helical" evidence="6">
    <location>
        <begin position="308"/>
        <end position="329"/>
    </location>
</feature>
<sequence length="411" mass="43316">MNQVLQIAKREIIQRGLNKATVITTILIALVFGVGGTVAAKFLGQEAEPEKIAVTADTQEIGSALKAVSKQMASSGAGVLANDSVAKRVPSAEVAKKQVKDGTADYALVKVGDQVQLLSNGPASLSLSTTVRQVVASAELGKYVQDIGGNVNELNERVNNVQFKTVDLSEDSDDDSGATDHLTGYFVSLVALLLLFMIILTAGQVVALGVVEEKSSRIVEVLLGAVSPSRLLLGKVLGVAVMALAQLVIMGSGAIVGGMALIKAVDIQLDVAGISGWVVAWMVLGFATYIFLYAGVGAMVTRSEDMGTALMPLLLWQMVVLYVTLFVAMNNPTSTLVRVLSFIPGASCYAMPVRIAWGVAPTWEILVAIVLNLVALPLLIWVGGRAYRRGVMNTGGKLSFRQAFGRQAVKA</sequence>
<keyword evidence="9" id="KW-1185">Reference proteome</keyword>
<organism evidence="8 9">
    <name type="scientific">Winkia neuii</name>
    <dbReference type="NCBI Taxonomy" id="33007"/>
    <lineage>
        <taxon>Bacteria</taxon>
        <taxon>Bacillati</taxon>
        <taxon>Actinomycetota</taxon>
        <taxon>Actinomycetes</taxon>
        <taxon>Actinomycetales</taxon>
        <taxon>Actinomycetaceae</taxon>
        <taxon>Winkia</taxon>
    </lineage>
</organism>
<evidence type="ECO:0000256" key="5">
    <source>
        <dbReference type="ARBA" id="ARBA00023136"/>
    </source>
</evidence>
<dbReference type="GO" id="GO:0140359">
    <property type="term" value="F:ABC-type transporter activity"/>
    <property type="evidence" value="ECO:0007669"/>
    <property type="project" value="InterPro"/>
</dbReference>
<feature type="domain" description="ABC-2 type transporter transmembrane" evidence="7">
    <location>
        <begin position="19"/>
        <end position="383"/>
    </location>
</feature>
<dbReference type="InterPro" id="IPR051449">
    <property type="entry name" value="ABC-2_transporter_component"/>
</dbReference>
<dbReference type="Pfam" id="PF12698">
    <property type="entry name" value="ABC2_membrane_3"/>
    <property type="match status" value="1"/>
</dbReference>
<feature type="transmembrane region" description="Helical" evidence="6">
    <location>
        <begin position="20"/>
        <end position="40"/>
    </location>
</feature>
<feature type="transmembrane region" description="Helical" evidence="6">
    <location>
        <begin position="232"/>
        <end position="262"/>
    </location>
</feature>
<evidence type="ECO:0000256" key="3">
    <source>
        <dbReference type="ARBA" id="ARBA00022692"/>
    </source>
</evidence>
<evidence type="ECO:0000313" key="8">
    <source>
        <dbReference type="EMBL" id="PKY72639.1"/>
    </source>
</evidence>
<evidence type="ECO:0000256" key="2">
    <source>
        <dbReference type="ARBA" id="ARBA00022475"/>
    </source>
</evidence>
<name>A0A2I1IND5_9ACTO</name>
<dbReference type="GeneID" id="35867677"/>
<feature type="transmembrane region" description="Helical" evidence="6">
    <location>
        <begin position="365"/>
        <end position="384"/>
    </location>
</feature>
<keyword evidence="5 6" id="KW-0472">Membrane</keyword>
<dbReference type="PANTHER" id="PTHR30294">
    <property type="entry name" value="MEMBRANE COMPONENT OF ABC TRANSPORTER YHHJ-RELATED"/>
    <property type="match status" value="1"/>
</dbReference>
<dbReference type="RefSeq" id="WP_024331144.1">
    <property type="nucleotide sequence ID" value="NZ_JASOXK010000002.1"/>
</dbReference>
<dbReference type="EMBL" id="PKKO01000002">
    <property type="protein sequence ID" value="PKY72639.1"/>
    <property type="molecule type" value="Genomic_DNA"/>
</dbReference>
<evidence type="ECO:0000256" key="1">
    <source>
        <dbReference type="ARBA" id="ARBA00004651"/>
    </source>
</evidence>
<comment type="caution">
    <text evidence="8">The sequence shown here is derived from an EMBL/GenBank/DDBJ whole genome shotgun (WGS) entry which is preliminary data.</text>
</comment>
<keyword evidence="2" id="KW-1003">Cell membrane</keyword>
<comment type="subcellular location">
    <subcellularLocation>
        <location evidence="1">Cell membrane</location>
        <topology evidence="1">Multi-pass membrane protein</topology>
    </subcellularLocation>
</comment>
<evidence type="ECO:0000256" key="4">
    <source>
        <dbReference type="ARBA" id="ARBA00022989"/>
    </source>
</evidence>
<keyword evidence="4 6" id="KW-1133">Transmembrane helix</keyword>
<dbReference type="GO" id="GO:0005886">
    <property type="term" value="C:plasma membrane"/>
    <property type="evidence" value="ECO:0007669"/>
    <property type="project" value="UniProtKB-SubCell"/>
</dbReference>
<feature type="transmembrane region" description="Helical" evidence="6">
    <location>
        <begin position="185"/>
        <end position="211"/>
    </location>
</feature>
<gene>
    <name evidence="8" type="ORF">CYJ19_03050</name>
</gene>
<reference evidence="8 9" key="1">
    <citation type="submission" date="2017-12" db="EMBL/GenBank/DDBJ databases">
        <title>Phylogenetic diversity of female urinary microbiome.</title>
        <authorList>
            <person name="Thomas-White K."/>
            <person name="Wolfe A.J."/>
        </authorList>
    </citation>
    <scope>NUCLEOTIDE SEQUENCE [LARGE SCALE GENOMIC DNA]</scope>
    <source>
        <strain evidence="8 9">UMB0402</strain>
    </source>
</reference>
<dbReference type="AlphaFoldDB" id="A0A2I1IND5"/>
<evidence type="ECO:0000256" key="6">
    <source>
        <dbReference type="SAM" id="Phobius"/>
    </source>
</evidence>